<dbReference type="InterPro" id="IPR055396">
    <property type="entry name" value="DUF7088"/>
</dbReference>
<keyword evidence="5" id="KW-1185">Reference proteome</keyword>
<dbReference type="Pfam" id="PF23357">
    <property type="entry name" value="DUF7088"/>
    <property type="match status" value="1"/>
</dbReference>
<evidence type="ECO:0000256" key="1">
    <source>
        <dbReference type="SAM" id="Phobius"/>
    </source>
</evidence>
<dbReference type="AlphaFoldDB" id="A0A1M5V4C7"/>
<feature type="domain" description="ABC-type uncharacterised transport system" evidence="2">
    <location>
        <begin position="190"/>
        <end position="388"/>
    </location>
</feature>
<dbReference type="OrthoDB" id="9766228at2"/>
<evidence type="ECO:0000313" key="4">
    <source>
        <dbReference type="EMBL" id="SHH70036.1"/>
    </source>
</evidence>
<protein>
    <submittedName>
        <fullName evidence="4">ABC-type uncharacterized transport system involved in gliding motility, auxiliary component</fullName>
    </submittedName>
</protein>
<dbReference type="STRING" id="1121306.SAMN02745196_01096"/>
<feature type="transmembrane region" description="Helical" evidence="1">
    <location>
        <begin position="30"/>
        <end position="49"/>
    </location>
</feature>
<dbReference type="EMBL" id="FQXP01000004">
    <property type="protein sequence ID" value="SHH70036.1"/>
    <property type="molecule type" value="Genomic_DNA"/>
</dbReference>
<keyword evidence="1" id="KW-0812">Transmembrane</keyword>
<dbReference type="Pfam" id="PF09822">
    <property type="entry name" value="ABC_transp_aux"/>
    <property type="match status" value="1"/>
</dbReference>
<dbReference type="InterPro" id="IPR019196">
    <property type="entry name" value="ABC_transp_unknown"/>
</dbReference>
<keyword evidence="1" id="KW-0472">Membrane</keyword>
<organism evidence="4 5">
    <name type="scientific">Clostridium collagenovorans DSM 3089</name>
    <dbReference type="NCBI Taxonomy" id="1121306"/>
    <lineage>
        <taxon>Bacteria</taxon>
        <taxon>Bacillati</taxon>
        <taxon>Bacillota</taxon>
        <taxon>Clostridia</taxon>
        <taxon>Eubacteriales</taxon>
        <taxon>Clostridiaceae</taxon>
        <taxon>Clostridium</taxon>
    </lineage>
</organism>
<reference evidence="4 5" key="1">
    <citation type="submission" date="2016-11" db="EMBL/GenBank/DDBJ databases">
        <authorList>
            <person name="Jaros S."/>
            <person name="Januszkiewicz K."/>
            <person name="Wedrychowicz H."/>
        </authorList>
    </citation>
    <scope>NUCLEOTIDE SEQUENCE [LARGE SCALE GENOMIC DNA]</scope>
    <source>
        <strain evidence="4 5">DSM 3089</strain>
    </source>
</reference>
<feature type="domain" description="DUF7088" evidence="3">
    <location>
        <begin position="60"/>
        <end position="146"/>
    </location>
</feature>
<proteinExistence type="predicted"/>
<name>A0A1M5V4C7_9CLOT</name>
<gene>
    <name evidence="4" type="ORF">SAMN02745196_01096</name>
</gene>
<feature type="transmembrane region" description="Helical" evidence="1">
    <location>
        <begin position="456"/>
        <end position="480"/>
    </location>
</feature>
<evidence type="ECO:0000259" key="3">
    <source>
        <dbReference type="Pfam" id="PF23357"/>
    </source>
</evidence>
<keyword evidence="1" id="KW-1133">Transmembrane helix</keyword>
<evidence type="ECO:0000313" key="5">
    <source>
        <dbReference type="Proteomes" id="UP000184526"/>
    </source>
</evidence>
<dbReference type="Proteomes" id="UP000184526">
    <property type="component" value="Unassembled WGS sequence"/>
</dbReference>
<sequence>MGIKKKDLFKNISTNAKASFKTKQSKHGSLVTVSTSVIILIVLVVNLIFGKLDIKFDLTKDKLYSLSEQTSNILNALQNEITIMSLEESDKKNNAVRDMLSKYESESKNVKVEYVDPVVNPSIVKEYSTNGENITAGSIIVKNKDRFKVISNMDMYDVDYNQGTVKGIKIEQQVTSAIDYVTNNNLPTAFVLQGHNEGTLPTTVSDSLKTENYTVKDLNLLSEGNWEYKSSDVLIINAPQKDLTTEEYDSVMKFFNAGGGALFIMDYVPEGLENFNKLFDNYGIAIKPHIVVEGDNSQVYKMNTNIIPSIESHEITNPIANAKLPILVTASQGIEIKDLKRSSLEVKPLLETTDSAYSKKNQKFETIQKEDGDENGPFNLGVAVSDKLDNEALGSAKLVVITSKQIGDPQLVNLTKGGNLDLIMNSMNWLTERENNISIRSKNIQPEQIMIQQNQFYVLAMFSVIALPLVFAIAGVVVWMKRKHL</sequence>
<evidence type="ECO:0000259" key="2">
    <source>
        <dbReference type="Pfam" id="PF09822"/>
    </source>
</evidence>
<accession>A0A1M5V4C7</accession>
<dbReference type="RefSeq" id="WP_072830858.1">
    <property type="nucleotide sequence ID" value="NZ_FQXP01000004.1"/>
</dbReference>